<feature type="compositionally biased region" description="Basic and acidic residues" evidence="1">
    <location>
        <begin position="124"/>
        <end position="140"/>
    </location>
</feature>
<dbReference type="RefSeq" id="WP_184699214.1">
    <property type="nucleotide sequence ID" value="NZ_JACHJN010000023.1"/>
</dbReference>
<feature type="compositionally biased region" description="Low complexity" evidence="1">
    <location>
        <begin position="172"/>
        <end position="191"/>
    </location>
</feature>
<gene>
    <name evidence="2" type="ORF">FHS29_007372</name>
</gene>
<sequence length="227" mass="24654">MANDNRPERHERDERGRSDRSGELKDHRSGNPVKSADGADKAAARFSGATEKRHDVHRAVDRRPQSAAGHRAEVTNKIGAADKNNDQSSPDKAVVGLSTPVERRGSVRRGLPHARWGDGNQTAADHRAKIAKTGRLEGGDGARPQAVQGLRARWDEGGATGAGGKDQRKPPGSNATENNNGSEGNNSNMSGRRFEQQSSSALQNKGRAQWYQRPNWPDGNRRNRPGH</sequence>
<organism evidence="2 3">
    <name type="scientific">Saccharothrix tamanrassetensis</name>
    <dbReference type="NCBI Taxonomy" id="1051531"/>
    <lineage>
        <taxon>Bacteria</taxon>
        <taxon>Bacillati</taxon>
        <taxon>Actinomycetota</taxon>
        <taxon>Actinomycetes</taxon>
        <taxon>Pseudonocardiales</taxon>
        <taxon>Pseudonocardiaceae</taxon>
        <taxon>Saccharothrix</taxon>
    </lineage>
</organism>
<reference evidence="2 3" key="1">
    <citation type="submission" date="2020-08" db="EMBL/GenBank/DDBJ databases">
        <title>Genomic Encyclopedia of Type Strains, Phase III (KMG-III): the genomes of soil and plant-associated and newly described type strains.</title>
        <authorList>
            <person name="Whitman W."/>
        </authorList>
    </citation>
    <scope>NUCLEOTIDE SEQUENCE [LARGE SCALE GENOMIC DNA]</scope>
    <source>
        <strain evidence="2 3">CECT 8640</strain>
    </source>
</reference>
<comment type="caution">
    <text evidence="2">The sequence shown here is derived from an EMBL/GenBank/DDBJ whole genome shotgun (WGS) entry which is preliminary data.</text>
</comment>
<feature type="compositionally biased region" description="Basic and acidic residues" evidence="1">
    <location>
        <begin position="1"/>
        <end position="29"/>
    </location>
</feature>
<protein>
    <submittedName>
        <fullName evidence="2">Uncharacterized protein</fullName>
    </submittedName>
</protein>
<evidence type="ECO:0000313" key="2">
    <source>
        <dbReference type="EMBL" id="MBB5960744.1"/>
    </source>
</evidence>
<dbReference type="Proteomes" id="UP000547510">
    <property type="component" value="Unassembled WGS sequence"/>
</dbReference>
<name>A0A841CWQ8_9PSEU</name>
<dbReference type="EMBL" id="JACHJN010000023">
    <property type="protein sequence ID" value="MBB5960744.1"/>
    <property type="molecule type" value="Genomic_DNA"/>
</dbReference>
<evidence type="ECO:0000313" key="3">
    <source>
        <dbReference type="Proteomes" id="UP000547510"/>
    </source>
</evidence>
<dbReference type="AlphaFoldDB" id="A0A841CWQ8"/>
<keyword evidence="3" id="KW-1185">Reference proteome</keyword>
<accession>A0A841CWQ8</accession>
<evidence type="ECO:0000256" key="1">
    <source>
        <dbReference type="SAM" id="MobiDB-lite"/>
    </source>
</evidence>
<feature type="compositionally biased region" description="Basic and acidic residues" evidence="1">
    <location>
        <begin position="50"/>
        <end position="74"/>
    </location>
</feature>
<feature type="region of interest" description="Disordered" evidence="1">
    <location>
        <begin position="1"/>
        <end position="227"/>
    </location>
</feature>
<proteinExistence type="predicted"/>